<keyword evidence="3" id="KW-1185">Reference proteome</keyword>
<dbReference type="PATRIC" id="fig|582515.4.peg.689"/>
<dbReference type="Gene3D" id="3.40.50.2000">
    <property type="entry name" value="Glycogen Phosphorylase B"/>
    <property type="match status" value="2"/>
</dbReference>
<dbReference type="EMBL" id="ASSJ01000008">
    <property type="protein sequence ID" value="ERN42757.1"/>
    <property type="molecule type" value="Genomic_DNA"/>
</dbReference>
<dbReference type="CDD" id="cd03801">
    <property type="entry name" value="GT4_PimA-like"/>
    <property type="match status" value="1"/>
</dbReference>
<reference evidence="2 3" key="1">
    <citation type="submission" date="2013-05" db="EMBL/GenBank/DDBJ databases">
        <title>Draft genome sequence of Rubidibacter lacunae KORDI 51-2.</title>
        <authorList>
            <person name="Choi D.H."/>
            <person name="Noh J.H."/>
            <person name="Kwon K.-K."/>
            <person name="Lee J.-H."/>
            <person name="Ryu J.-Y."/>
        </authorList>
    </citation>
    <scope>NUCLEOTIDE SEQUENCE [LARGE SCALE GENOMIC DNA]</scope>
    <source>
        <strain evidence="2 3">KORDI 51-2</strain>
    </source>
</reference>
<feature type="domain" description="Glycosyl transferase family 1" evidence="1">
    <location>
        <begin position="235"/>
        <end position="402"/>
    </location>
</feature>
<dbReference type="PANTHER" id="PTHR45947:SF3">
    <property type="entry name" value="SULFOQUINOVOSYL TRANSFERASE SQD2"/>
    <property type="match status" value="1"/>
</dbReference>
<proteinExistence type="predicted"/>
<evidence type="ECO:0000259" key="1">
    <source>
        <dbReference type="Pfam" id="PF00534"/>
    </source>
</evidence>
<organism evidence="2 3">
    <name type="scientific">Rubidibacter lacunae KORDI 51-2</name>
    <dbReference type="NCBI Taxonomy" id="582515"/>
    <lineage>
        <taxon>Bacteria</taxon>
        <taxon>Bacillati</taxon>
        <taxon>Cyanobacteriota</taxon>
        <taxon>Cyanophyceae</taxon>
        <taxon>Oscillatoriophycideae</taxon>
        <taxon>Chroococcales</taxon>
        <taxon>Aphanothecaceae</taxon>
        <taxon>Rubidibacter</taxon>
    </lineage>
</organism>
<dbReference type="InterPro" id="IPR050194">
    <property type="entry name" value="Glycosyltransferase_grp1"/>
</dbReference>
<sequence length="431" mass="48550">MSSPERLRVLLIIEQCNPDWASVPLEGYNYYCGIARHADVHLVTHGRNAPALSRTTDTQITYIYEGVLSKRYYKLVDGLTARGRVNWPLRNALAYPIYEEFNRQVCRRFSPNVERGDYDLVHAITPMMPRYPVAIHRACLQTPFLLGPVNGGVPFPPGFGKIARQESAQFNFLRAVGRSLLPDYVATYKNAHKILAGSTYTLELLKRLFAIPDERVELFYENGIDACFLDPRAPSVSEDGRVRLLFVGRLVPYKGADMILDAIANLDPTVRDRLVLTIVGDGSERSRLEEVVRDRGLNASRLTVEFAGWVPQAKTLEYYRRADIFCFPSIREFGGAVVLEAMACGLPCIVVDNGGIGEYVTEQNGYKIAPTSRAEVVTLLEQHISTLVTNNKLRAQMSEQAIARAREFTWSHKSEQLLSIYRELIVSCRAK</sequence>
<dbReference type="PANTHER" id="PTHR45947">
    <property type="entry name" value="SULFOQUINOVOSYL TRANSFERASE SQD2"/>
    <property type="match status" value="1"/>
</dbReference>
<evidence type="ECO:0000313" key="2">
    <source>
        <dbReference type="EMBL" id="ERN42757.1"/>
    </source>
</evidence>
<dbReference type="Pfam" id="PF00534">
    <property type="entry name" value="Glycos_transf_1"/>
    <property type="match status" value="1"/>
</dbReference>
<gene>
    <name evidence="2" type="ORF">KR51_00006060</name>
</gene>
<dbReference type="Proteomes" id="UP000016960">
    <property type="component" value="Unassembled WGS sequence"/>
</dbReference>
<dbReference type="GO" id="GO:0016757">
    <property type="term" value="F:glycosyltransferase activity"/>
    <property type="evidence" value="ECO:0007669"/>
    <property type="project" value="InterPro"/>
</dbReference>
<comment type="caution">
    <text evidence="2">The sequence shown here is derived from an EMBL/GenBank/DDBJ whole genome shotgun (WGS) entry which is preliminary data.</text>
</comment>
<dbReference type="SUPFAM" id="SSF53756">
    <property type="entry name" value="UDP-Glycosyltransferase/glycogen phosphorylase"/>
    <property type="match status" value="1"/>
</dbReference>
<name>U5DPH5_9CHRO</name>
<dbReference type="RefSeq" id="WP_022604571.1">
    <property type="nucleotide sequence ID" value="NZ_ASSJ01000008.1"/>
</dbReference>
<dbReference type="InParanoid" id="U5DPH5"/>
<dbReference type="AlphaFoldDB" id="U5DPH5"/>
<keyword evidence="2" id="KW-0808">Transferase</keyword>
<dbReference type="InterPro" id="IPR001296">
    <property type="entry name" value="Glyco_trans_1"/>
</dbReference>
<dbReference type="STRING" id="582515.KR51_00006060"/>
<accession>U5DPH5</accession>
<evidence type="ECO:0000313" key="3">
    <source>
        <dbReference type="Proteomes" id="UP000016960"/>
    </source>
</evidence>
<protein>
    <submittedName>
        <fullName evidence="2">Glycosyltransferase</fullName>
    </submittedName>
</protein>
<dbReference type="eggNOG" id="COG0438">
    <property type="taxonomic scope" value="Bacteria"/>
</dbReference>